<dbReference type="Pfam" id="PF20126">
    <property type="entry name" value="TumE"/>
    <property type="match status" value="1"/>
</dbReference>
<evidence type="ECO:0000256" key="1">
    <source>
        <dbReference type="SAM" id="MobiDB-lite"/>
    </source>
</evidence>
<dbReference type="STRING" id="1921421.M493_04530"/>
<protein>
    <submittedName>
        <fullName evidence="2">Uncharacterized protein</fullName>
    </submittedName>
</protein>
<evidence type="ECO:0000313" key="3">
    <source>
        <dbReference type="Proteomes" id="UP000015500"/>
    </source>
</evidence>
<dbReference type="AlphaFoldDB" id="S5YWX8"/>
<accession>S5YWX8</accession>
<reference evidence="2 3" key="1">
    <citation type="journal article" date="2014" name="Genome Announc.">
        <title>Complete Genome Sequence of the Thermophilic Polychlorinated Biphenyl Degrader Geobacillus sp. Strain JF8 (NBRC 109937).</title>
        <authorList>
            <person name="Shintani M."/>
            <person name="Ohtsubo Y."/>
            <person name="Fukuda K."/>
            <person name="Hosoyama A."/>
            <person name="Ohji S."/>
            <person name="Yamazoe A."/>
            <person name="Fujita N."/>
            <person name="Nagata Y."/>
            <person name="Tsuda M."/>
            <person name="Hatta T."/>
            <person name="Kimbara K."/>
        </authorList>
    </citation>
    <scope>NUCLEOTIDE SEQUENCE [LARGE SCALE GENOMIC DNA]</scope>
    <source>
        <strain evidence="2 3">JF8</strain>
    </source>
</reference>
<dbReference type="EMBL" id="CP006254">
    <property type="protein sequence ID" value="AGT31209.1"/>
    <property type="molecule type" value="Genomic_DNA"/>
</dbReference>
<gene>
    <name evidence="2" type="ORF">M493_04530</name>
</gene>
<dbReference type="Proteomes" id="UP000015500">
    <property type="component" value="Chromosome"/>
</dbReference>
<feature type="region of interest" description="Disordered" evidence="1">
    <location>
        <begin position="1"/>
        <end position="29"/>
    </location>
</feature>
<dbReference type="RefSeq" id="WP_020959018.1">
    <property type="nucleotide sequence ID" value="NC_022080.4"/>
</dbReference>
<sequence length="193" mass="22628">MSRRRSPSSREQRQAKLRTGSQTNNSIPTTSCQPANVFSFLERDFAEIIFEIRDGGADGRLSTKNCARKTIIFRNETKLHVTEYVTPDGWIDYYYYDWVTPEGKTILKWHSEPHDTDKRYQTVTEPYHIHLPSSEILHNMYRLSNFEHQTLRLTFRTLAGEKERIFYFVFQNNVSTNTTSDGNPFFTIASRSI</sequence>
<dbReference type="InterPro" id="IPR045397">
    <property type="entry name" value="TumE-like"/>
</dbReference>
<dbReference type="KEGG" id="gjf:M493_04530"/>
<dbReference type="OrthoDB" id="112290at2"/>
<proteinExistence type="predicted"/>
<feature type="compositionally biased region" description="Polar residues" evidence="1">
    <location>
        <begin position="19"/>
        <end position="29"/>
    </location>
</feature>
<dbReference type="HOGENOM" id="CLU_121372_0_0_9"/>
<evidence type="ECO:0000313" key="2">
    <source>
        <dbReference type="EMBL" id="AGT31209.1"/>
    </source>
</evidence>
<organism evidence="2 3">
    <name type="scientific">Geobacillus genomosp. 3</name>
    <dbReference type="NCBI Taxonomy" id="1921421"/>
    <lineage>
        <taxon>Bacteria</taxon>
        <taxon>Bacillati</taxon>
        <taxon>Bacillota</taxon>
        <taxon>Bacilli</taxon>
        <taxon>Bacillales</taxon>
        <taxon>Anoxybacillaceae</taxon>
        <taxon>Geobacillus</taxon>
    </lineage>
</organism>
<keyword evidence="3" id="KW-1185">Reference proteome</keyword>
<name>S5YWX8_GEOG3</name>